<comment type="caution">
    <text evidence="2">The sequence shown here is derived from an EMBL/GenBank/DDBJ whole genome shotgun (WGS) entry which is preliminary data.</text>
</comment>
<gene>
    <name evidence="2" type="ORF">JJB74_28645</name>
</gene>
<keyword evidence="3" id="KW-1185">Reference proteome</keyword>
<evidence type="ECO:0000256" key="1">
    <source>
        <dbReference type="SAM" id="MobiDB-lite"/>
    </source>
</evidence>
<dbReference type="EMBL" id="JAEPBG010000023">
    <property type="protein sequence ID" value="MBK4738604.1"/>
    <property type="molecule type" value="Genomic_DNA"/>
</dbReference>
<dbReference type="RefSeq" id="WP_200597972.1">
    <property type="nucleotide sequence ID" value="NZ_JAEPBG010000023.1"/>
</dbReference>
<name>A0A934SZM1_9BURK</name>
<protein>
    <submittedName>
        <fullName evidence="2">Uncharacterized protein</fullName>
    </submittedName>
</protein>
<sequence>MHALNKMSGTQQKADVRPKHETNDISGIWNAPLIEEAPALFVSLQSLKDPAYTGDPTAEVLALVDGALFSRWMEKVDGTRPSDYAPSRT</sequence>
<feature type="region of interest" description="Disordered" evidence="1">
    <location>
        <begin position="1"/>
        <end position="22"/>
    </location>
</feature>
<evidence type="ECO:0000313" key="3">
    <source>
        <dbReference type="Proteomes" id="UP000622890"/>
    </source>
</evidence>
<proteinExistence type="predicted"/>
<organism evidence="2 3">
    <name type="scientific">Noviherbaspirillum pedocola</name>
    <dbReference type="NCBI Taxonomy" id="2801341"/>
    <lineage>
        <taxon>Bacteria</taxon>
        <taxon>Pseudomonadati</taxon>
        <taxon>Pseudomonadota</taxon>
        <taxon>Betaproteobacteria</taxon>
        <taxon>Burkholderiales</taxon>
        <taxon>Oxalobacteraceae</taxon>
        <taxon>Noviherbaspirillum</taxon>
    </lineage>
</organism>
<evidence type="ECO:0000313" key="2">
    <source>
        <dbReference type="EMBL" id="MBK4738604.1"/>
    </source>
</evidence>
<reference evidence="2" key="1">
    <citation type="submission" date="2021-01" db="EMBL/GenBank/DDBJ databases">
        <title>Genome sequence of strain Noviherbaspirillum sp. DKR-6.</title>
        <authorList>
            <person name="Chaudhary D.K."/>
        </authorList>
    </citation>
    <scope>NUCLEOTIDE SEQUENCE</scope>
    <source>
        <strain evidence="2">DKR-6</strain>
    </source>
</reference>
<dbReference type="Proteomes" id="UP000622890">
    <property type="component" value="Unassembled WGS sequence"/>
</dbReference>
<dbReference type="AlphaFoldDB" id="A0A934SZM1"/>
<accession>A0A934SZM1</accession>